<comment type="caution">
    <text evidence="1">The sequence shown here is derived from an EMBL/GenBank/DDBJ whole genome shotgun (WGS) entry which is preliminary data.</text>
</comment>
<reference evidence="1 2" key="1">
    <citation type="submission" date="2019-03" db="EMBL/GenBank/DDBJ databases">
        <title>Genomic Encyclopedia of Archaeal and Bacterial Type Strains, Phase II (KMG-II): from individual species to whole genera.</title>
        <authorList>
            <person name="Goeker M."/>
        </authorList>
    </citation>
    <scope>NUCLEOTIDE SEQUENCE [LARGE SCALE GENOMIC DNA]</scope>
    <source>
        <strain evidence="1 2">ATCC 25309</strain>
    </source>
</reference>
<name>A0A4R7S649_9BACT</name>
<keyword evidence="1" id="KW-0378">Hydrolase</keyword>
<sequence length="379" mass="43626">MWVVLKSSSLVDWEFHSIVELMRHKGNNLETWSRLFSLIVGLTLTSCSTVGFYSQALQGQREISKKARPVSQILAEPSTAPILRQKLLTVRDLLAYAESELGLPAEGQYDRYANLGRRYVVWVIYAAPEFSTDAKRWWYPLVGNLKYRGFFKEAAAEKAAEKLRAEGLDVYLGGVSAYSTLGYLKDPLLNTFLGRADPGLAELIFHELTHQRIYLSGDTDFNEALATVVGREGARRWLRARKRGDDLEQYEKEVILETEFVHEALKTRDELEQLYARTDFDEAAMRQEKQVIIGRLKGRLHELNKRYGGSLKLDRWFEKPVNNARLNTLATYHDLVPAFETLLKDCHGDLELFLKRMESMKNMTPRERREAMKQNFPAP</sequence>
<dbReference type="Pfam" id="PF10023">
    <property type="entry name" value="Aminopep"/>
    <property type="match status" value="1"/>
</dbReference>
<keyword evidence="1" id="KW-0031">Aminopeptidase</keyword>
<dbReference type="EMBL" id="SOCA01000002">
    <property type="protein sequence ID" value="TDU73028.1"/>
    <property type="molecule type" value="Genomic_DNA"/>
</dbReference>
<evidence type="ECO:0000313" key="2">
    <source>
        <dbReference type="Proteomes" id="UP000295662"/>
    </source>
</evidence>
<dbReference type="Proteomes" id="UP000295662">
    <property type="component" value="Unassembled WGS sequence"/>
</dbReference>
<proteinExistence type="predicted"/>
<keyword evidence="2" id="KW-1185">Reference proteome</keyword>
<gene>
    <name evidence="1" type="ORF">EI77_01494</name>
</gene>
<evidence type="ECO:0000313" key="1">
    <source>
        <dbReference type="EMBL" id="TDU73028.1"/>
    </source>
</evidence>
<dbReference type="PIRSF" id="PIRSF029285">
    <property type="entry name" value="Aminopept"/>
    <property type="match status" value="1"/>
</dbReference>
<protein>
    <submittedName>
        <fullName evidence="1">Putative aminopeptidase</fullName>
    </submittedName>
</protein>
<keyword evidence="1" id="KW-0645">Protease</keyword>
<dbReference type="AlphaFoldDB" id="A0A4R7S649"/>
<dbReference type="GO" id="GO:0004177">
    <property type="term" value="F:aminopeptidase activity"/>
    <property type="evidence" value="ECO:0007669"/>
    <property type="project" value="UniProtKB-KW"/>
</dbReference>
<accession>A0A4R7S649</accession>
<dbReference type="InterPro" id="IPR014553">
    <property type="entry name" value="Aminopept"/>
</dbReference>
<organism evidence="1 2">
    <name type="scientific">Prosthecobacter fusiformis</name>
    <dbReference type="NCBI Taxonomy" id="48464"/>
    <lineage>
        <taxon>Bacteria</taxon>
        <taxon>Pseudomonadati</taxon>
        <taxon>Verrucomicrobiota</taxon>
        <taxon>Verrucomicrobiia</taxon>
        <taxon>Verrucomicrobiales</taxon>
        <taxon>Verrucomicrobiaceae</taxon>
        <taxon>Prosthecobacter</taxon>
    </lineage>
</organism>